<name>A0A9Q3KMP2_9BASI</name>
<proteinExistence type="predicted"/>
<feature type="compositionally biased region" description="Basic and acidic residues" evidence="2">
    <location>
        <begin position="107"/>
        <end position="129"/>
    </location>
</feature>
<evidence type="ECO:0000313" key="3">
    <source>
        <dbReference type="EMBL" id="MBW0583321.1"/>
    </source>
</evidence>
<keyword evidence="4" id="KW-1185">Reference proteome</keyword>
<comment type="caution">
    <text evidence="3">The sequence shown here is derived from an EMBL/GenBank/DDBJ whole genome shotgun (WGS) entry which is preliminary data.</text>
</comment>
<dbReference type="Proteomes" id="UP000765509">
    <property type="component" value="Unassembled WGS sequence"/>
</dbReference>
<evidence type="ECO:0000313" key="4">
    <source>
        <dbReference type="Proteomes" id="UP000765509"/>
    </source>
</evidence>
<accession>A0A9Q3KMP2</accession>
<evidence type="ECO:0000256" key="2">
    <source>
        <dbReference type="SAM" id="MobiDB-lite"/>
    </source>
</evidence>
<evidence type="ECO:0000256" key="1">
    <source>
        <dbReference type="SAM" id="Coils"/>
    </source>
</evidence>
<protein>
    <submittedName>
        <fullName evidence="3">Uncharacterized protein</fullName>
    </submittedName>
</protein>
<sequence length="144" mass="16998">MVSIDPRLIMENKDIIKQNLNKSKTEIRKSEQELAKELTQEPKKESDTYFSKENNLFHIHTPKKDPIFLQYPQHFKAFHPSRELNKEIQPANKAIKEVVTVEKENKITKNKDLINSRPEDSTDTRKHIESNFMESKPHPNRMCS</sequence>
<feature type="coiled-coil region" evidence="1">
    <location>
        <begin position="13"/>
        <end position="40"/>
    </location>
</feature>
<feature type="region of interest" description="Disordered" evidence="2">
    <location>
        <begin position="107"/>
        <end position="144"/>
    </location>
</feature>
<keyword evidence="1" id="KW-0175">Coiled coil</keyword>
<gene>
    <name evidence="3" type="ORF">O181_123036</name>
</gene>
<dbReference type="AlphaFoldDB" id="A0A9Q3KMP2"/>
<reference evidence="3" key="1">
    <citation type="submission" date="2021-03" db="EMBL/GenBank/DDBJ databases">
        <title>Draft genome sequence of rust myrtle Austropuccinia psidii MF-1, a brazilian biotype.</title>
        <authorList>
            <person name="Quecine M.C."/>
            <person name="Pachon D.M.R."/>
            <person name="Bonatelli M.L."/>
            <person name="Correr F.H."/>
            <person name="Franceschini L.M."/>
            <person name="Leite T.F."/>
            <person name="Margarido G.R.A."/>
            <person name="Almeida C.A."/>
            <person name="Ferrarezi J.A."/>
            <person name="Labate C.A."/>
        </authorList>
    </citation>
    <scope>NUCLEOTIDE SEQUENCE</scope>
    <source>
        <strain evidence="3">MF-1</strain>
    </source>
</reference>
<organism evidence="3 4">
    <name type="scientific">Austropuccinia psidii MF-1</name>
    <dbReference type="NCBI Taxonomy" id="1389203"/>
    <lineage>
        <taxon>Eukaryota</taxon>
        <taxon>Fungi</taxon>
        <taxon>Dikarya</taxon>
        <taxon>Basidiomycota</taxon>
        <taxon>Pucciniomycotina</taxon>
        <taxon>Pucciniomycetes</taxon>
        <taxon>Pucciniales</taxon>
        <taxon>Sphaerophragmiaceae</taxon>
        <taxon>Austropuccinia</taxon>
    </lineage>
</organism>
<dbReference type="EMBL" id="AVOT02114855">
    <property type="protein sequence ID" value="MBW0583321.1"/>
    <property type="molecule type" value="Genomic_DNA"/>
</dbReference>